<evidence type="ECO:0000256" key="1">
    <source>
        <dbReference type="SAM" id="MobiDB-lite"/>
    </source>
</evidence>
<name>A0ABD1LBP7_9FABA</name>
<evidence type="ECO:0000313" key="2">
    <source>
        <dbReference type="EMBL" id="KAL2320952.1"/>
    </source>
</evidence>
<accession>A0ABD1LBP7</accession>
<feature type="compositionally biased region" description="Basic and acidic residues" evidence="1">
    <location>
        <begin position="593"/>
        <end position="607"/>
    </location>
</feature>
<feature type="region of interest" description="Disordered" evidence="1">
    <location>
        <begin position="507"/>
        <end position="526"/>
    </location>
</feature>
<evidence type="ECO:0008006" key="4">
    <source>
        <dbReference type="Google" id="ProtNLM"/>
    </source>
</evidence>
<feature type="region of interest" description="Disordered" evidence="1">
    <location>
        <begin position="593"/>
        <end position="612"/>
    </location>
</feature>
<gene>
    <name evidence="2" type="ORF">Fmac_029921</name>
</gene>
<dbReference type="PANTHER" id="PTHR34798:SF1">
    <property type="entry name" value="TIC-LIKE PROTEIN"/>
    <property type="match status" value="1"/>
</dbReference>
<organism evidence="2 3">
    <name type="scientific">Flemingia macrophylla</name>
    <dbReference type="NCBI Taxonomy" id="520843"/>
    <lineage>
        <taxon>Eukaryota</taxon>
        <taxon>Viridiplantae</taxon>
        <taxon>Streptophyta</taxon>
        <taxon>Embryophyta</taxon>
        <taxon>Tracheophyta</taxon>
        <taxon>Spermatophyta</taxon>
        <taxon>Magnoliopsida</taxon>
        <taxon>eudicotyledons</taxon>
        <taxon>Gunneridae</taxon>
        <taxon>Pentapetalae</taxon>
        <taxon>rosids</taxon>
        <taxon>fabids</taxon>
        <taxon>Fabales</taxon>
        <taxon>Fabaceae</taxon>
        <taxon>Papilionoideae</taxon>
        <taxon>50 kb inversion clade</taxon>
        <taxon>NPAAA clade</taxon>
        <taxon>indigoferoid/millettioid clade</taxon>
        <taxon>Phaseoleae</taxon>
        <taxon>Flemingia</taxon>
    </lineage>
</organism>
<dbReference type="AlphaFoldDB" id="A0ABD1LBP7"/>
<feature type="region of interest" description="Disordered" evidence="1">
    <location>
        <begin position="787"/>
        <end position="845"/>
    </location>
</feature>
<feature type="region of interest" description="Disordered" evidence="1">
    <location>
        <begin position="66"/>
        <end position="111"/>
    </location>
</feature>
<protein>
    <recommendedName>
        <fullName evidence="4">Time for coffee</fullName>
    </recommendedName>
</protein>
<dbReference type="InterPro" id="IPR039317">
    <property type="entry name" value="TIC"/>
</dbReference>
<feature type="compositionally biased region" description="Polar residues" evidence="1">
    <location>
        <begin position="814"/>
        <end position="845"/>
    </location>
</feature>
<dbReference type="Proteomes" id="UP001603857">
    <property type="component" value="Unassembled WGS sequence"/>
</dbReference>
<feature type="compositionally biased region" description="Polar residues" evidence="1">
    <location>
        <begin position="94"/>
        <end position="111"/>
    </location>
</feature>
<dbReference type="PANTHER" id="PTHR34798">
    <property type="entry name" value="PROTEIN TIME FOR COFFEE"/>
    <property type="match status" value="1"/>
</dbReference>
<keyword evidence="3" id="KW-1185">Reference proteome</keyword>
<proteinExistence type="predicted"/>
<feature type="compositionally biased region" description="Low complexity" evidence="1">
    <location>
        <begin position="437"/>
        <end position="453"/>
    </location>
</feature>
<feature type="compositionally biased region" description="Low complexity" evidence="1">
    <location>
        <begin position="802"/>
        <end position="813"/>
    </location>
</feature>
<dbReference type="EMBL" id="JBGMDY010000010">
    <property type="protein sequence ID" value="KAL2320952.1"/>
    <property type="molecule type" value="Genomic_DNA"/>
</dbReference>
<evidence type="ECO:0000313" key="3">
    <source>
        <dbReference type="Proteomes" id="UP001603857"/>
    </source>
</evidence>
<sequence>MPLLQLQAPPPLTLYLERDNLSRGEDNIKVEDKVENFIIKETMLDEIEEVQKKVDSEKLNKHNNLEMNLMGEQDRSREQPTTTSINPKLDKTDQCSSKSLSTAVSERSSSLSPLGYMPPLATIVKPDKTVGFSKTPQHGNFVLSQPRPKRCATHDYIARNIFMHQQYTKMNTLLPSAIGDGSLRGTKPDNVNQMHSAESVVIGKHSHKQSPGVNQNAAPEKGRSVSSDFSLAAIKSSGPANPMDLTQMKQLVLQQGPYQGSSGSVMVRSSLPGPGFLIHPGQHQASIVTSTSQAGGLNNASSSSSCNKFQSSAAGSLGTTTLPAVAAAMSFSYPNLAANDAPPYMTIVPNSGYPFPFSTPLGASAAIRGASPAQSTPVLSGPLYSSQIFHPLQYPQHHPHSQPLIQPSYLNASTSSVSSSSHKQHAMQGNRNDILSSTTTQLQQSQKQHNSQSHPHKHETGMSGENAPSAASGTAYSQKNGFGQNLIPVRPLNLSFTPSAALDSVGGNSGNFGDKQQQKQASKGAVEHIPSPAYAISFASYNGASVPSNLNLSTMAQNPVIFQSLPDIAWQGYHAASTSHMTQQKMYPIMERKSGGSFSHRDDEKKAVSGKPSTNVPTTLVFDNSSKNLNFFSSPMNGNWPSRSTASTATTTSLPLCSNVANSQQPPQLLHLQQQQQQHGMFQQQPAVATRYKASSTNAINAAKNLNTPPVFSQTQTQCKSSNQGSQPINLVRTSDYLVHNPSIIPSTTPTLQTSSLDQGRVQGHTQISFGGNYISSPPLHGQQLFNNNQSPCTAVTRTPPSGGNSNTNSHGSKVSSSVNTSQMQQTENSLTATGQKSSPVCGRNVSSILTSCPSHLSEMKY</sequence>
<reference evidence="2 3" key="1">
    <citation type="submission" date="2024-08" db="EMBL/GenBank/DDBJ databases">
        <title>Insights into the chromosomal genome structure of Flemingia macrophylla.</title>
        <authorList>
            <person name="Ding Y."/>
            <person name="Zhao Y."/>
            <person name="Bi W."/>
            <person name="Wu M."/>
            <person name="Zhao G."/>
            <person name="Gong Y."/>
            <person name="Li W."/>
            <person name="Zhang P."/>
        </authorList>
    </citation>
    <scope>NUCLEOTIDE SEQUENCE [LARGE SCALE GENOMIC DNA]</scope>
    <source>
        <strain evidence="2">DYQJB</strain>
        <tissue evidence="2">Leaf</tissue>
    </source>
</reference>
<comment type="caution">
    <text evidence="2">The sequence shown here is derived from an EMBL/GenBank/DDBJ whole genome shotgun (WGS) entry which is preliminary data.</text>
</comment>
<feature type="compositionally biased region" description="Polar residues" evidence="1">
    <location>
        <begin position="787"/>
        <end position="800"/>
    </location>
</feature>
<feature type="region of interest" description="Disordered" evidence="1">
    <location>
        <begin position="204"/>
        <end position="224"/>
    </location>
</feature>
<feature type="region of interest" description="Disordered" evidence="1">
    <location>
        <begin position="437"/>
        <end position="477"/>
    </location>
</feature>